<dbReference type="Pfam" id="PF13483">
    <property type="entry name" value="Lactamase_B_3"/>
    <property type="match status" value="1"/>
</dbReference>
<dbReference type="Gene3D" id="3.60.15.10">
    <property type="entry name" value="Ribonuclease Z/Hydroxyacylglutathione hydrolase-like"/>
    <property type="match status" value="1"/>
</dbReference>
<dbReference type="OrthoDB" id="9789133at2"/>
<dbReference type="EMBL" id="FNWV01000003">
    <property type="protein sequence ID" value="SEH50845.1"/>
    <property type="molecule type" value="Genomic_DNA"/>
</dbReference>
<evidence type="ECO:0000313" key="1">
    <source>
        <dbReference type="EMBL" id="SEH50845.1"/>
    </source>
</evidence>
<accession>A0A1H6IQ21</accession>
<dbReference type="InterPro" id="IPR050114">
    <property type="entry name" value="UPF0173_UPF0282_UlaG_hydrolase"/>
</dbReference>
<gene>
    <name evidence="1" type="ORF">SAMN02910265_01081</name>
</gene>
<name>A0A1H6IQ21_RUMFL</name>
<sequence>MLDFITINEHSSIRVDEGKIIYSDPYNINCAPHDADIILITHSHFDHYSPDDIRKVMKSDTIIVCPDTVNEPKELGLTVKQVSAGEQFDVLGIRFEAVPAYNIGKPFHPKSNGWLGYIIDSPDHGRIYIAGDTDITPDNKQVKCDIALIPAGGTFTTDASQAAELANTIRPKYAIPIHYGTVVGSPADGEKFRKAVDSGIEVVIKI</sequence>
<protein>
    <submittedName>
        <fullName evidence="1">L-ascorbate metabolism protein UlaG, beta-lactamase superfamily</fullName>
    </submittedName>
</protein>
<reference evidence="1 2" key="1">
    <citation type="submission" date="2016-10" db="EMBL/GenBank/DDBJ databases">
        <authorList>
            <person name="de Groot N.N."/>
        </authorList>
    </citation>
    <scope>NUCLEOTIDE SEQUENCE [LARGE SCALE GENOMIC DNA]</scope>
    <source>
        <strain evidence="1 2">YAD2003</strain>
    </source>
</reference>
<proteinExistence type="predicted"/>
<dbReference type="SUPFAM" id="SSF56281">
    <property type="entry name" value="Metallo-hydrolase/oxidoreductase"/>
    <property type="match status" value="1"/>
</dbReference>
<dbReference type="RefSeq" id="WP_074715040.1">
    <property type="nucleotide sequence ID" value="NZ_FNWV01000003.1"/>
</dbReference>
<evidence type="ECO:0000313" key="2">
    <source>
        <dbReference type="Proteomes" id="UP000183190"/>
    </source>
</evidence>
<dbReference type="PANTHER" id="PTHR43546">
    <property type="entry name" value="UPF0173 METAL-DEPENDENT HYDROLASE MJ1163-RELATED"/>
    <property type="match status" value="1"/>
</dbReference>
<dbReference type="PANTHER" id="PTHR43546:SF8">
    <property type="entry name" value="METALLO-BETA-LACTAMASE DOMAIN-CONTAINING PROTEIN"/>
    <property type="match status" value="1"/>
</dbReference>
<dbReference type="AlphaFoldDB" id="A0A1H6IQ21"/>
<dbReference type="Proteomes" id="UP000183190">
    <property type="component" value="Unassembled WGS sequence"/>
</dbReference>
<organism evidence="1 2">
    <name type="scientific">Ruminococcus flavefaciens</name>
    <dbReference type="NCBI Taxonomy" id="1265"/>
    <lineage>
        <taxon>Bacteria</taxon>
        <taxon>Bacillati</taxon>
        <taxon>Bacillota</taxon>
        <taxon>Clostridia</taxon>
        <taxon>Eubacteriales</taxon>
        <taxon>Oscillospiraceae</taxon>
        <taxon>Ruminococcus</taxon>
    </lineage>
</organism>
<dbReference type="InterPro" id="IPR036866">
    <property type="entry name" value="RibonucZ/Hydroxyglut_hydro"/>
</dbReference>